<accession>A0AAN6ZTD0</accession>
<organism evidence="2 3">
    <name type="scientific">Chaetomidium leptoderma</name>
    <dbReference type="NCBI Taxonomy" id="669021"/>
    <lineage>
        <taxon>Eukaryota</taxon>
        <taxon>Fungi</taxon>
        <taxon>Dikarya</taxon>
        <taxon>Ascomycota</taxon>
        <taxon>Pezizomycotina</taxon>
        <taxon>Sordariomycetes</taxon>
        <taxon>Sordariomycetidae</taxon>
        <taxon>Sordariales</taxon>
        <taxon>Chaetomiaceae</taxon>
        <taxon>Chaetomidium</taxon>
    </lineage>
</organism>
<comment type="caution">
    <text evidence="2">The sequence shown here is derived from an EMBL/GenBank/DDBJ whole genome shotgun (WGS) entry which is preliminary data.</text>
</comment>
<protein>
    <submittedName>
        <fullName evidence="2">Uncharacterized protein</fullName>
    </submittedName>
</protein>
<gene>
    <name evidence="2" type="ORF">C8A00DRAFT_37207</name>
</gene>
<proteinExistence type="predicted"/>
<keyword evidence="3" id="KW-1185">Reference proteome</keyword>
<reference evidence="2" key="1">
    <citation type="journal article" date="2023" name="Mol. Phylogenet. Evol.">
        <title>Genome-scale phylogeny and comparative genomics of the fungal order Sordariales.</title>
        <authorList>
            <person name="Hensen N."/>
            <person name="Bonometti L."/>
            <person name="Westerberg I."/>
            <person name="Brannstrom I.O."/>
            <person name="Guillou S."/>
            <person name="Cros-Aarteil S."/>
            <person name="Calhoun S."/>
            <person name="Haridas S."/>
            <person name="Kuo A."/>
            <person name="Mondo S."/>
            <person name="Pangilinan J."/>
            <person name="Riley R."/>
            <person name="LaButti K."/>
            <person name="Andreopoulos B."/>
            <person name="Lipzen A."/>
            <person name="Chen C."/>
            <person name="Yan M."/>
            <person name="Daum C."/>
            <person name="Ng V."/>
            <person name="Clum A."/>
            <person name="Steindorff A."/>
            <person name="Ohm R.A."/>
            <person name="Martin F."/>
            <person name="Silar P."/>
            <person name="Natvig D.O."/>
            <person name="Lalanne C."/>
            <person name="Gautier V."/>
            <person name="Ament-Velasquez S.L."/>
            <person name="Kruys A."/>
            <person name="Hutchinson M.I."/>
            <person name="Powell A.J."/>
            <person name="Barry K."/>
            <person name="Miller A.N."/>
            <person name="Grigoriev I.V."/>
            <person name="Debuchy R."/>
            <person name="Gladieux P."/>
            <person name="Hiltunen Thoren M."/>
            <person name="Johannesson H."/>
        </authorList>
    </citation>
    <scope>NUCLEOTIDE SEQUENCE</scope>
    <source>
        <strain evidence="2">CBS 538.74</strain>
    </source>
</reference>
<evidence type="ECO:0000313" key="2">
    <source>
        <dbReference type="EMBL" id="KAK4150202.1"/>
    </source>
</evidence>
<evidence type="ECO:0000256" key="1">
    <source>
        <dbReference type="SAM" id="MobiDB-lite"/>
    </source>
</evidence>
<evidence type="ECO:0000313" key="3">
    <source>
        <dbReference type="Proteomes" id="UP001302745"/>
    </source>
</evidence>
<dbReference type="EMBL" id="MU857089">
    <property type="protein sequence ID" value="KAK4150202.1"/>
    <property type="molecule type" value="Genomic_DNA"/>
</dbReference>
<name>A0AAN6ZTD0_9PEZI</name>
<feature type="compositionally biased region" description="Basic and acidic residues" evidence="1">
    <location>
        <begin position="377"/>
        <end position="387"/>
    </location>
</feature>
<sequence>MVRSDASYNRYSDYSEVMTDDLRKCQVEGCHRRHAFARDDSGRKVYSRYCSDHTCAKEYPEDEGAHCATPRKLGDRYCPDHQKCDEPLCTKMGENVGGRDYIRWVCIDHRCTFPNCRARATDRQQRRCDAHFTECAVPDCKRPCHLGRNGQLDQVCAVHYGNYRCLHTDCPRFTGSRYCAAHRCAVRDCPAARHAAGGGDACPKHLCTSAACTRAVLYPSRPRAAHCVVHTCKTPSCASPRDGASDFCLAHTCAAPTCRAEARFPDGHCPARHACVVVTCPRPRLSAVPSSTLGVGLDRDRCAVHARARERRSASLDVDGLGLDWEGLRGRFDMSGERERERERHRLSDDLERLRRMEREREATRTWADVRGGQPSERPRETERERLERLQTDMEDWRRRYPSWDGW</sequence>
<reference evidence="2" key="2">
    <citation type="submission" date="2023-05" db="EMBL/GenBank/DDBJ databases">
        <authorList>
            <consortium name="Lawrence Berkeley National Laboratory"/>
            <person name="Steindorff A."/>
            <person name="Hensen N."/>
            <person name="Bonometti L."/>
            <person name="Westerberg I."/>
            <person name="Brannstrom I.O."/>
            <person name="Guillou S."/>
            <person name="Cros-Aarteil S."/>
            <person name="Calhoun S."/>
            <person name="Haridas S."/>
            <person name="Kuo A."/>
            <person name="Mondo S."/>
            <person name="Pangilinan J."/>
            <person name="Riley R."/>
            <person name="Labutti K."/>
            <person name="Andreopoulos B."/>
            <person name="Lipzen A."/>
            <person name="Chen C."/>
            <person name="Yanf M."/>
            <person name="Daum C."/>
            <person name="Ng V."/>
            <person name="Clum A."/>
            <person name="Ohm R."/>
            <person name="Martin F."/>
            <person name="Silar P."/>
            <person name="Natvig D."/>
            <person name="Lalanne C."/>
            <person name="Gautier V."/>
            <person name="Ament-Velasquez S.L."/>
            <person name="Kruys A."/>
            <person name="Hutchinson M.I."/>
            <person name="Powell A.J."/>
            <person name="Barry K."/>
            <person name="Miller A.N."/>
            <person name="Grigoriev I.V."/>
            <person name="Debuchy R."/>
            <person name="Gladieux P."/>
            <person name="Thoren M.H."/>
            <person name="Johannesson H."/>
        </authorList>
    </citation>
    <scope>NUCLEOTIDE SEQUENCE</scope>
    <source>
        <strain evidence="2">CBS 538.74</strain>
    </source>
</reference>
<feature type="region of interest" description="Disordered" evidence="1">
    <location>
        <begin position="363"/>
        <end position="387"/>
    </location>
</feature>
<dbReference type="Proteomes" id="UP001302745">
    <property type="component" value="Unassembled WGS sequence"/>
</dbReference>
<dbReference type="AlphaFoldDB" id="A0AAN6ZTD0"/>